<dbReference type="AlphaFoldDB" id="A0A811U769"/>
<reference evidence="2" key="1">
    <citation type="submission" date="2020-11" db="EMBL/GenBank/DDBJ databases">
        <authorList>
            <person name="Whitehead M."/>
        </authorList>
    </citation>
    <scope>NUCLEOTIDE SEQUENCE</scope>
    <source>
        <strain evidence="2">EGII</strain>
    </source>
</reference>
<keyword evidence="3" id="KW-1185">Reference proteome</keyword>
<dbReference type="OrthoDB" id="6614499at2759"/>
<evidence type="ECO:0000256" key="1">
    <source>
        <dbReference type="SAM" id="MobiDB-lite"/>
    </source>
</evidence>
<gene>
    <name evidence="2" type="ORF">CCAP1982_LOCUS2953</name>
</gene>
<feature type="compositionally biased region" description="Basic residues" evidence="1">
    <location>
        <begin position="144"/>
        <end position="153"/>
    </location>
</feature>
<evidence type="ECO:0000313" key="3">
    <source>
        <dbReference type="Proteomes" id="UP000606786"/>
    </source>
</evidence>
<accession>A0A811U769</accession>
<sequence length="584" mass="65645">MSVSMRETKSQGSTKTNNRKNSRRTRTENLEKEVELIMSQEDDSDHEMEMEIEISKENQVPGTPKKTEGVGHFPQTPSSRRIENLNQTPRRSARKSIKPVQEYEDIVSCKRQLRSAAKIDVENTELVVEEQQAKWTPAKVGRVSQKRGRKSRKTAGDKSKSKALSGNESQDIVGVNKLQDDNDKPDIDSQDENNLHNEHEDQIIISGVESNVVEDSTFKNEENIKKEGKKINIVNSDAIEEGVKQNLNLDAKGTNVIDTEVYIIESKNMSHTEDNGKESFIDEEESALNETFEKDNIVDVGDDKGQENGFGTYLKSNNLDISDLGLNPLNEDVNLIDDLPNTEHKTDKITEAKENNKIAFPVVTIMDDTLNSSDCILVNANVEEKTEDDMQPLRLSDDETPSSPLSKAPRIILTTDEGEDQTLNSSTLLNEGTTPKRYSKTAMRMPTPYKPKTDHLINETNMDQEDSEPEVPSITIEVSKMEPKEIVVNSIRKRSWSVCIGGAEVQNKRKNVTFYSPANQTTILEDLDERIVQSVKKIAKGKSDTDGAFITQRRKRSMSFDEAMINKSKCRNQTPGKIGVTPQK</sequence>
<evidence type="ECO:0000313" key="2">
    <source>
        <dbReference type="EMBL" id="CAD6994188.1"/>
    </source>
</evidence>
<feature type="region of interest" description="Disordered" evidence="1">
    <location>
        <begin position="385"/>
        <end position="406"/>
    </location>
</feature>
<feature type="compositionally biased region" description="Basic and acidic residues" evidence="1">
    <location>
        <begin position="178"/>
        <end position="194"/>
    </location>
</feature>
<dbReference type="Proteomes" id="UP000606786">
    <property type="component" value="Unassembled WGS sequence"/>
</dbReference>
<comment type="caution">
    <text evidence="2">The sequence shown here is derived from an EMBL/GenBank/DDBJ whole genome shotgun (WGS) entry which is preliminary data.</text>
</comment>
<name>A0A811U769_CERCA</name>
<organism evidence="2 3">
    <name type="scientific">Ceratitis capitata</name>
    <name type="common">Mediterranean fruit fly</name>
    <name type="synonym">Tephritis capitata</name>
    <dbReference type="NCBI Taxonomy" id="7213"/>
    <lineage>
        <taxon>Eukaryota</taxon>
        <taxon>Metazoa</taxon>
        <taxon>Ecdysozoa</taxon>
        <taxon>Arthropoda</taxon>
        <taxon>Hexapoda</taxon>
        <taxon>Insecta</taxon>
        <taxon>Pterygota</taxon>
        <taxon>Neoptera</taxon>
        <taxon>Endopterygota</taxon>
        <taxon>Diptera</taxon>
        <taxon>Brachycera</taxon>
        <taxon>Muscomorpha</taxon>
        <taxon>Tephritoidea</taxon>
        <taxon>Tephritidae</taxon>
        <taxon>Ceratitis</taxon>
        <taxon>Ceratitis</taxon>
    </lineage>
</organism>
<feature type="region of interest" description="Disordered" evidence="1">
    <location>
        <begin position="55"/>
        <end position="99"/>
    </location>
</feature>
<feature type="compositionally biased region" description="Polar residues" evidence="1">
    <location>
        <begin position="75"/>
        <end position="90"/>
    </location>
</feature>
<feature type="region of interest" description="Disordered" evidence="1">
    <location>
        <begin position="1"/>
        <end position="32"/>
    </location>
</feature>
<dbReference type="EMBL" id="CAJHJT010000001">
    <property type="protein sequence ID" value="CAD6994188.1"/>
    <property type="molecule type" value="Genomic_DNA"/>
</dbReference>
<protein>
    <submittedName>
        <fullName evidence="2">(Mediterranean fruit fly) hypothetical protein</fullName>
    </submittedName>
</protein>
<proteinExistence type="predicted"/>
<feature type="region of interest" description="Disordered" evidence="1">
    <location>
        <begin position="136"/>
        <end position="194"/>
    </location>
</feature>